<evidence type="ECO:0000313" key="1">
    <source>
        <dbReference type="EMBL" id="KAJ3996185.1"/>
    </source>
</evidence>
<gene>
    <name evidence="1" type="ORF">F5050DRAFT_1761534</name>
</gene>
<accession>A0ABQ8QCB9</accession>
<sequence>MRHRYHVHPTRVQIDSATYMYRPTSSFQTQRRTLHIKHLAFVLELRSKFPSSSPRAPTSDGSWKTHALNLENELKVLKEKHEEEEAGQWSDFMQLTTLY</sequence>
<organism evidence="1 2">
    <name type="scientific">Lentinula boryana</name>
    <dbReference type="NCBI Taxonomy" id="40481"/>
    <lineage>
        <taxon>Eukaryota</taxon>
        <taxon>Fungi</taxon>
        <taxon>Dikarya</taxon>
        <taxon>Basidiomycota</taxon>
        <taxon>Agaricomycotina</taxon>
        <taxon>Agaricomycetes</taxon>
        <taxon>Agaricomycetidae</taxon>
        <taxon>Agaricales</taxon>
        <taxon>Marasmiineae</taxon>
        <taxon>Omphalotaceae</taxon>
        <taxon>Lentinula</taxon>
    </lineage>
</organism>
<comment type="caution">
    <text evidence="1">The sequence shown here is derived from an EMBL/GenBank/DDBJ whole genome shotgun (WGS) entry which is preliminary data.</text>
</comment>
<name>A0ABQ8QCB9_9AGAR</name>
<proteinExistence type="predicted"/>
<dbReference type="Proteomes" id="UP001163828">
    <property type="component" value="Unassembled WGS sequence"/>
</dbReference>
<reference evidence="1" key="1">
    <citation type="submission" date="2022-08" db="EMBL/GenBank/DDBJ databases">
        <authorList>
            <consortium name="DOE Joint Genome Institute"/>
            <person name="Min B."/>
            <person name="Riley R."/>
            <person name="Sierra-Patev S."/>
            <person name="Naranjo-Ortiz M."/>
            <person name="Looney B."/>
            <person name="Konkel Z."/>
            <person name="Slot J.C."/>
            <person name="Sakamoto Y."/>
            <person name="Steenwyk J.L."/>
            <person name="Rokas A."/>
            <person name="Carro J."/>
            <person name="Camarero S."/>
            <person name="Ferreira P."/>
            <person name="Molpeceres G."/>
            <person name="Ruiz-Duenas F.J."/>
            <person name="Serrano A."/>
            <person name="Henrissat B."/>
            <person name="Drula E."/>
            <person name="Hughes K.W."/>
            <person name="Mata J.L."/>
            <person name="Ishikawa N.K."/>
            <person name="Vargas-Isla R."/>
            <person name="Ushijima S."/>
            <person name="Smith C.A."/>
            <person name="Ahrendt S."/>
            <person name="Andreopoulos W."/>
            <person name="He G."/>
            <person name="Labutti K."/>
            <person name="Lipzen A."/>
            <person name="Ng V."/>
            <person name="Sandor L."/>
            <person name="Barry K."/>
            <person name="Martinez A.T."/>
            <person name="Xiao Y."/>
            <person name="Gibbons J.G."/>
            <person name="Terashima K."/>
            <person name="Hibbett D.S."/>
            <person name="Grigoriev I.V."/>
        </authorList>
    </citation>
    <scope>NUCLEOTIDE SEQUENCE</scope>
    <source>
        <strain evidence="1">TFB10827</strain>
    </source>
</reference>
<protein>
    <submittedName>
        <fullName evidence="1">Uncharacterized protein</fullName>
    </submittedName>
</protein>
<evidence type="ECO:0000313" key="2">
    <source>
        <dbReference type="Proteomes" id="UP001163828"/>
    </source>
</evidence>
<keyword evidence="2" id="KW-1185">Reference proteome</keyword>
<dbReference type="EMBL" id="MU790623">
    <property type="protein sequence ID" value="KAJ3996185.1"/>
    <property type="molecule type" value="Genomic_DNA"/>
</dbReference>